<sequence>MQRPIPRRAILAGLAPIAGAPALAQPTPDAEAAWQALAEGGIALFRHAIAPGGGDPPGMRLGDCGTQRNLDEAGRAQARRIGATFRDRGIVVGAVRASAWCRAMETAELAFPGRARAEPAFNSFFGARQDQEARTAAARRLMLAWDGPGALFVATHQVNITALTSIFPASGEGVVLRRDGEALVVVGRIRP</sequence>
<organism evidence="2 3">
    <name type="scientific">Falsiroseomonas frigidaquae</name>
    <dbReference type="NCBI Taxonomy" id="487318"/>
    <lineage>
        <taxon>Bacteria</taxon>
        <taxon>Pseudomonadati</taxon>
        <taxon>Pseudomonadota</taxon>
        <taxon>Alphaproteobacteria</taxon>
        <taxon>Acetobacterales</taxon>
        <taxon>Roseomonadaceae</taxon>
        <taxon>Falsiroseomonas</taxon>
    </lineage>
</organism>
<name>A0ABX1EWB3_9PROT</name>
<keyword evidence="1" id="KW-0732">Signal</keyword>
<reference evidence="2 3" key="1">
    <citation type="submission" date="2020-03" db="EMBL/GenBank/DDBJ databases">
        <title>Roseomonas selenitidurans sp. nov. isolated from soil.</title>
        <authorList>
            <person name="Liu H."/>
        </authorList>
    </citation>
    <scope>NUCLEOTIDE SEQUENCE [LARGE SCALE GENOMIC DNA]</scope>
    <source>
        <strain evidence="2 3">JCM 15073</strain>
    </source>
</reference>
<dbReference type="SUPFAM" id="SSF53254">
    <property type="entry name" value="Phosphoglycerate mutase-like"/>
    <property type="match status" value="1"/>
</dbReference>
<dbReference type="InterPro" id="IPR006311">
    <property type="entry name" value="TAT_signal"/>
</dbReference>
<gene>
    <name evidence="2" type="ORF">HB662_04990</name>
</gene>
<dbReference type="Gene3D" id="3.40.50.1240">
    <property type="entry name" value="Phosphoglycerate mutase-like"/>
    <property type="match status" value="1"/>
</dbReference>
<evidence type="ECO:0000313" key="2">
    <source>
        <dbReference type="EMBL" id="NKE44120.1"/>
    </source>
</evidence>
<feature type="signal peptide" evidence="1">
    <location>
        <begin position="1"/>
        <end position="24"/>
    </location>
</feature>
<dbReference type="PROSITE" id="PS51318">
    <property type="entry name" value="TAT"/>
    <property type="match status" value="1"/>
</dbReference>
<feature type="chain" id="PRO_5045735729" evidence="1">
    <location>
        <begin position="25"/>
        <end position="191"/>
    </location>
</feature>
<dbReference type="Proteomes" id="UP000765160">
    <property type="component" value="Unassembled WGS sequence"/>
</dbReference>
<dbReference type="RefSeq" id="WP_168047827.1">
    <property type="nucleotide sequence ID" value="NZ_JAATJR010000002.1"/>
</dbReference>
<accession>A0ABX1EWB3</accession>
<proteinExistence type="predicted"/>
<protein>
    <submittedName>
        <fullName evidence="2">Histidine phosphatase family protein</fullName>
    </submittedName>
</protein>
<evidence type="ECO:0000256" key="1">
    <source>
        <dbReference type="SAM" id="SignalP"/>
    </source>
</evidence>
<dbReference type="EMBL" id="JAAVTX010000002">
    <property type="protein sequence ID" value="NKE44120.1"/>
    <property type="molecule type" value="Genomic_DNA"/>
</dbReference>
<dbReference type="InterPro" id="IPR029033">
    <property type="entry name" value="His_PPase_superfam"/>
</dbReference>
<keyword evidence="3" id="KW-1185">Reference proteome</keyword>
<dbReference type="CDD" id="cd07040">
    <property type="entry name" value="HP"/>
    <property type="match status" value="1"/>
</dbReference>
<evidence type="ECO:0000313" key="3">
    <source>
        <dbReference type="Proteomes" id="UP000765160"/>
    </source>
</evidence>
<comment type="caution">
    <text evidence="2">The sequence shown here is derived from an EMBL/GenBank/DDBJ whole genome shotgun (WGS) entry which is preliminary data.</text>
</comment>